<feature type="domain" description="GAF" evidence="2">
    <location>
        <begin position="108"/>
        <end position="217"/>
    </location>
</feature>
<gene>
    <name evidence="3" type="ORF">SEPCBS119000_005431</name>
</gene>
<dbReference type="PROSITE" id="PS01320">
    <property type="entry name" value="UPF0067"/>
    <property type="match status" value="1"/>
</dbReference>
<sequence>MATARGYSTPWLAALARRAAVLNNKRLRCLRHRAPSIVDLVVKRLQHHADASKFEDGVTKEEAYAQVLFQAEGLFDGQRNWVCNLANTASLLWHAFKSLSAPSNEVNWSGFYVVDVTKQNQLILGPFHGKVACQTIALGQGVCGASAASKKTVLVADVEKFPGHIACDSASRSEIVVPIITDTDRKLVAIIDIDCAMTDGFDAVDQRYLEQLATLLAKSCDWP</sequence>
<dbReference type="InterPro" id="IPR051330">
    <property type="entry name" value="Phosphatase_reg/MetRdx"/>
</dbReference>
<evidence type="ECO:0000313" key="3">
    <source>
        <dbReference type="EMBL" id="CAK7273023.1"/>
    </source>
</evidence>
<dbReference type="InterPro" id="IPR003018">
    <property type="entry name" value="GAF"/>
</dbReference>
<evidence type="ECO:0000259" key="2">
    <source>
        <dbReference type="Pfam" id="PF13185"/>
    </source>
</evidence>
<dbReference type="SUPFAM" id="SSF55781">
    <property type="entry name" value="GAF domain-like"/>
    <property type="match status" value="1"/>
</dbReference>
<proteinExistence type="inferred from homology"/>
<dbReference type="PANTHER" id="PTHR21021:SF15">
    <property type="entry name" value="FREE METHIONINE-R-SULFOXIDE REDUCTASE"/>
    <property type="match status" value="1"/>
</dbReference>
<keyword evidence="4" id="KW-1185">Reference proteome</keyword>
<comment type="similarity">
    <text evidence="1">Belongs to the free Met sulfoxide reductase family.</text>
</comment>
<evidence type="ECO:0000313" key="4">
    <source>
        <dbReference type="Proteomes" id="UP001642502"/>
    </source>
</evidence>
<protein>
    <recommendedName>
        <fullName evidence="2">GAF domain-containing protein</fullName>
    </recommendedName>
</protein>
<name>A0ABP0DXL4_9PEZI</name>
<evidence type="ECO:0000256" key="1">
    <source>
        <dbReference type="ARBA" id="ARBA00038454"/>
    </source>
</evidence>
<dbReference type="InterPro" id="IPR029016">
    <property type="entry name" value="GAF-like_dom_sf"/>
</dbReference>
<comment type="caution">
    <text evidence="3">The sequence shown here is derived from an EMBL/GenBank/DDBJ whole genome shotgun (WGS) entry which is preliminary data.</text>
</comment>
<dbReference type="EMBL" id="CAWUON010000102">
    <property type="protein sequence ID" value="CAK7273023.1"/>
    <property type="molecule type" value="Genomic_DNA"/>
</dbReference>
<reference evidence="3 4" key="1">
    <citation type="submission" date="2024-01" db="EMBL/GenBank/DDBJ databases">
        <authorList>
            <person name="Allen C."/>
            <person name="Tagirdzhanova G."/>
        </authorList>
    </citation>
    <scope>NUCLEOTIDE SEQUENCE [LARGE SCALE GENOMIC DNA]</scope>
    <source>
        <strain evidence="3 4">CBS 119000</strain>
    </source>
</reference>
<dbReference type="Gene3D" id="3.30.450.40">
    <property type="match status" value="1"/>
</dbReference>
<dbReference type="InterPro" id="IPR000614">
    <property type="entry name" value="FRMsr_CS"/>
</dbReference>
<dbReference type="Pfam" id="PF13185">
    <property type="entry name" value="GAF_2"/>
    <property type="match status" value="1"/>
</dbReference>
<accession>A0ABP0DXL4</accession>
<dbReference type="Proteomes" id="UP001642502">
    <property type="component" value="Unassembled WGS sequence"/>
</dbReference>
<dbReference type="PANTHER" id="PTHR21021">
    <property type="entry name" value="GAF/PUTATIVE CYTOSKELETAL PROTEIN"/>
    <property type="match status" value="1"/>
</dbReference>
<organism evidence="3 4">
    <name type="scientific">Sporothrix epigloea</name>
    <dbReference type="NCBI Taxonomy" id="1892477"/>
    <lineage>
        <taxon>Eukaryota</taxon>
        <taxon>Fungi</taxon>
        <taxon>Dikarya</taxon>
        <taxon>Ascomycota</taxon>
        <taxon>Pezizomycotina</taxon>
        <taxon>Sordariomycetes</taxon>
        <taxon>Sordariomycetidae</taxon>
        <taxon>Ophiostomatales</taxon>
        <taxon>Ophiostomataceae</taxon>
        <taxon>Sporothrix</taxon>
    </lineage>
</organism>